<sequence length="107" mass="11836">MDWHGTVFVTIKIEEAFKINQRKGGKWVKKKVQNFVAIVRDASTYLRVLSEAQAFQRALSDHDLARTCPSARVGVSKLIYAVCSRSRDAIGSVSVSCARCQNCGTLS</sequence>
<accession>A0AAE0Y895</accession>
<dbReference type="Proteomes" id="UP001283361">
    <property type="component" value="Unassembled WGS sequence"/>
</dbReference>
<reference evidence="1" key="1">
    <citation type="journal article" date="2023" name="G3 (Bethesda)">
        <title>A reference genome for the long-term kleptoplast-retaining sea slug Elysia crispata morphotype clarki.</title>
        <authorList>
            <person name="Eastman K.E."/>
            <person name="Pendleton A.L."/>
            <person name="Shaikh M.A."/>
            <person name="Suttiyut T."/>
            <person name="Ogas R."/>
            <person name="Tomko P."/>
            <person name="Gavelis G."/>
            <person name="Widhalm J.R."/>
            <person name="Wisecaver J.H."/>
        </authorList>
    </citation>
    <scope>NUCLEOTIDE SEQUENCE</scope>
    <source>
        <strain evidence="1">ECLA1</strain>
    </source>
</reference>
<comment type="caution">
    <text evidence="1">The sequence shown here is derived from an EMBL/GenBank/DDBJ whole genome shotgun (WGS) entry which is preliminary data.</text>
</comment>
<protein>
    <submittedName>
        <fullName evidence="1">Uncharacterized protein</fullName>
    </submittedName>
</protein>
<dbReference type="AlphaFoldDB" id="A0AAE0Y895"/>
<evidence type="ECO:0000313" key="2">
    <source>
        <dbReference type="Proteomes" id="UP001283361"/>
    </source>
</evidence>
<evidence type="ECO:0000313" key="1">
    <source>
        <dbReference type="EMBL" id="KAK3736826.1"/>
    </source>
</evidence>
<organism evidence="1 2">
    <name type="scientific">Elysia crispata</name>
    <name type="common">lettuce slug</name>
    <dbReference type="NCBI Taxonomy" id="231223"/>
    <lineage>
        <taxon>Eukaryota</taxon>
        <taxon>Metazoa</taxon>
        <taxon>Spiralia</taxon>
        <taxon>Lophotrochozoa</taxon>
        <taxon>Mollusca</taxon>
        <taxon>Gastropoda</taxon>
        <taxon>Heterobranchia</taxon>
        <taxon>Euthyneura</taxon>
        <taxon>Panpulmonata</taxon>
        <taxon>Sacoglossa</taxon>
        <taxon>Placobranchoidea</taxon>
        <taxon>Plakobranchidae</taxon>
        <taxon>Elysia</taxon>
    </lineage>
</organism>
<name>A0AAE0Y895_9GAST</name>
<gene>
    <name evidence="1" type="ORF">RRG08_000577</name>
</gene>
<proteinExistence type="predicted"/>
<dbReference type="EMBL" id="JAWDGP010006684">
    <property type="protein sequence ID" value="KAK3736826.1"/>
    <property type="molecule type" value="Genomic_DNA"/>
</dbReference>
<keyword evidence="2" id="KW-1185">Reference proteome</keyword>